<dbReference type="EMBL" id="ML143505">
    <property type="protein sequence ID" value="TBU23445.1"/>
    <property type="molecule type" value="Genomic_DNA"/>
</dbReference>
<evidence type="ECO:0000256" key="1">
    <source>
        <dbReference type="SAM" id="Coils"/>
    </source>
</evidence>
<name>A0A4Q9M8Q3_9APHY</name>
<dbReference type="PANTHER" id="PTHR39597">
    <property type="entry name" value="UBA DOMAIN-CONTAINING PROTEIN RUP1"/>
    <property type="match status" value="1"/>
</dbReference>
<feature type="region of interest" description="Disordered" evidence="2">
    <location>
        <begin position="656"/>
        <end position="676"/>
    </location>
</feature>
<dbReference type="InterPro" id="IPR028889">
    <property type="entry name" value="USP"/>
</dbReference>
<organism evidence="4">
    <name type="scientific">Dichomitus squalens</name>
    <dbReference type="NCBI Taxonomy" id="114155"/>
    <lineage>
        <taxon>Eukaryota</taxon>
        <taxon>Fungi</taxon>
        <taxon>Dikarya</taxon>
        <taxon>Basidiomycota</taxon>
        <taxon>Agaricomycotina</taxon>
        <taxon>Agaricomycetes</taxon>
        <taxon>Polyporales</taxon>
        <taxon>Polyporaceae</taxon>
        <taxon>Dichomitus</taxon>
    </lineage>
</organism>
<dbReference type="PROSITE" id="PS50330">
    <property type="entry name" value="UIM"/>
    <property type="match status" value="1"/>
</dbReference>
<evidence type="ECO:0000256" key="2">
    <source>
        <dbReference type="SAM" id="MobiDB-lite"/>
    </source>
</evidence>
<accession>A0A4Q9M8Q3</accession>
<keyword evidence="1" id="KW-0175">Coiled coil</keyword>
<dbReference type="InterPro" id="IPR038765">
    <property type="entry name" value="Papain-like_cys_pep_sf"/>
</dbReference>
<gene>
    <name evidence="4" type="ORF">BD311DRAFT_810758</name>
</gene>
<dbReference type="Proteomes" id="UP000292957">
    <property type="component" value="Unassembled WGS sequence"/>
</dbReference>
<feature type="region of interest" description="Disordered" evidence="2">
    <location>
        <begin position="48"/>
        <end position="89"/>
    </location>
</feature>
<dbReference type="Gene3D" id="6.10.140.100">
    <property type="match status" value="1"/>
</dbReference>
<dbReference type="CDD" id="cd02257">
    <property type="entry name" value="Peptidase_C19"/>
    <property type="match status" value="1"/>
</dbReference>
<dbReference type="PANTHER" id="PTHR39597:SF1">
    <property type="entry name" value="UBA DOMAIN-CONTAINING PROTEIN RUP1"/>
    <property type="match status" value="1"/>
</dbReference>
<dbReference type="Gene3D" id="3.90.70.10">
    <property type="entry name" value="Cysteine proteinases"/>
    <property type="match status" value="1"/>
</dbReference>
<feature type="compositionally biased region" description="Basic and acidic residues" evidence="2">
    <location>
        <begin position="665"/>
        <end position="676"/>
    </location>
</feature>
<dbReference type="PROSITE" id="PS50235">
    <property type="entry name" value="USP_3"/>
    <property type="match status" value="1"/>
</dbReference>
<evidence type="ECO:0000259" key="3">
    <source>
        <dbReference type="PROSITE" id="PS50235"/>
    </source>
</evidence>
<feature type="coiled-coil region" evidence="1">
    <location>
        <begin position="483"/>
        <end position="517"/>
    </location>
</feature>
<sequence>MIESRQMPPTAKELESLEILRGIMGDEMNADVALSLLRRNDGNMDKTASALLEGDTGDTVDPSIYADLPNLEPLDAPMQGPRTPPPSRPEKAVIDLTKDDDDKELARALQASLEDQGSTAFGPSNRAPDPNWAMVSSNVEANVPSGMSQDDQAMSRAIEASLSYNVIEDTFEELSLEDKVRKGDTPVALRPTASGLVYAALLIHALGFVPQFRRTLAEWAPLPAEGTTEIWPPDSGPGRQAWTLLELMVNMDLALLGELNADDGLRDLAAEPWNSPAERLGDVTSRFYEKIVYAIQNVLQYNNVYNPERQPRRLMMLSHGYHDAPADDPNTDNLCFVKVAVGPGPELNDLVSALAAEFAPPVTGKLKGVAKRHVIFEPSDIVAFQLVRDSAPPTYDAALGRRTERATFKYSSSIYLDQFMRESYELASAKRAEQRGLLEEVRELEERKRNLLRYNDKDVLADLQSCLYYYENIAESNGDAKRDQDIQANKKKLANIIEKIQEEAKVIDATIESKRTEAQSKLDCPELQKYRYDLRAVLVHDGLYGRSHLYSYVKHKGQWWKTLDYHVTKVSEETALTDPAGLHLAAGPYFLVYSRAVSEEEENARTEWPENLKNSVKHNNRLFLAEIPEDVAALIVDPNSPPTSPPYNLLTPSELTIESDIVEPPESRGELMDTTD</sequence>
<dbReference type="GO" id="GO:0016579">
    <property type="term" value="P:protein deubiquitination"/>
    <property type="evidence" value="ECO:0007669"/>
    <property type="project" value="InterPro"/>
</dbReference>
<reference evidence="4" key="1">
    <citation type="submission" date="2019-01" db="EMBL/GenBank/DDBJ databases">
        <title>Draft genome sequences of three monokaryotic isolates of the white-rot basidiomycete fungus Dichomitus squalens.</title>
        <authorList>
            <consortium name="DOE Joint Genome Institute"/>
            <person name="Lopez S.C."/>
            <person name="Andreopoulos B."/>
            <person name="Pangilinan J."/>
            <person name="Lipzen A."/>
            <person name="Riley R."/>
            <person name="Ahrendt S."/>
            <person name="Ng V."/>
            <person name="Barry K."/>
            <person name="Daum C."/>
            <person name="Grigoriev I.V."/>
            <person name="Hilden K.S."/>
            <person name="Makela M.R."/>
            <person name="de Vries R.P."/>
        </authorList>
    </citation>
    <scope>NUCLEOTIDE SEQUENCE [LARGE SCALE GENOMIC DNA]</scope>
    <source>
        <strain evidence="4">OM18370.1</strain>
    </source>
</reference>
<dbReference type="Pfam" id="PF00443">
    <property type="entry name" value="UCH"/>
    <property type="match status" value="1"/>
</dbReference>
<proteinExistence type="predicted"/>
<dbReference type="InterPro" id="IPR003903">
    <property type="entry name" value="UIM_dom"/>
</dbReference>
<dbReference type="AlphaFoldDB" id="A0A4Q9M8Q3"/>
<dbReference type="OrthoDB" id="443682at2759"/>
<dbReference type="InterPro" id="IPR001394">
    <property type="entry name" value="Peptidase_C19_UCH"/>
</dbReference>
<dbReference type="GO" id="GO:0004843">
    <property type="term" value="F:cysteine-type deubiquitinase activity"/>
    <property type="evidence" value="ECO:0007669"/>
    <property type="project" value="InterPro"/>
</dbReference>
<evidence type="ECO:0000313" key="4">
    <source>
        <dbReference type="EMBL" id="TBU23445.1"/>
    </source>
</evidence>
<protein>
    <recommendedName>
        <fullName evidence="3">USP domain-containing protein</fullName>
    </recommendedName>
</protein>
<feature type="coiled-coil region" evidence="1">
    <location>
        <begin position="427"/>
        <end position="454"/>
    </location>
</feature>
<dbReference type="SUPFAM" id="SSF54001">
    <property type="entry name" value="Cysteine proteinases"/>
    <property type="match status" value="1"/>
</dbReference>
<dbReference type="InterPro" id="IPR055335">
    <property type="entry name" value="Ucp6/RUP1"/>
</dbReference>
<feature type="domain" description="USP" evidence="3">
    <location>
        <begin position="187"/>
        <end position="596"/>
    </location>
</feature>